<evidence type="ECO:0000313" key="3">
    <source>
        <dbReference type="Proteomes" id="UP001054821"/>
    </source>
</evidence>
<dbReference type="InterPro" id="IPR051320">
    <property type="entry name" value="Viral_Replic_Matur_Polypro"/>
</dbReference>
<proteinExistence type="predicted"/>
<dbReference type="Pfam" id="PF00078">
    <property type="entry name" value="RVT_1"/>
    <property type="match status" value="1"/>
</dbReference>
<gene>
    <name evidence="2" type="ORF">L3X38_002860</name>
</gene>
<dbReference type="InterPro" id="IPR000477">
    <property type="entry name" value="RT_dom"/>
</dbReference>
<sequence>MDTEPTSAPSFPKWLSQPYDSSTKLFKVWIHALWVKKAREICQRLVNKIFKEQIGKTMEVYVDDMFVKAPEHADHIKNLTKAFSLLRQYHIKLNPSKCRFGVSSGLFLGYLVTQRGIEAQPRQIKAILEMKSPSTVKEVQSLRGRAATLN</sequence>
<dbReference type="EMBL" id="JAJFAZ020000001">
    <property type="protein sequence ID" value="KAI5349969.1"/>
    <property type="molecule type" value="Genomic_DNA"/>
</dbReference>
<dbReference type="InterPro" id="IPR043502">
    <property type="entry name" value="DNA/RNA_pol_sf"/>
</dbReference>
<dbReference type="Proteomes" id="UP001054821">
    <property type="component" value="Chromosome 1"/>
</dbReference>
<keyword evidence="3" id="KW-1185">Reference proteome</keyword>
<dbReference type="PANTHER" id="PTHR33064">
    <property type="entry name" value="POL PROTEIN"/>
    <property type="match status" value="1"/>
</dbReference>
<accession>A0AAD4WXE6</accession>
<dbReference type="PANTHER" id="PTHR33064:SF37">
    <property type="entry name" value="RIBONUCLEASE H"/>
    <property type="match status" value="1"/>
</dbReference>
<dbReference type="InterPro" id="IPR043128">
    <property type="entry name" value="Rev_trsase/Diguanyl_cyclase"/>
</dbReference>
<dbReference type="AlphaFoldDB" id="A0AAD4WXE6"/>
<reference evidence="2 3" key="1">
    <citation type="journal article" date="2022" name="G3 (Bethesda)">
        <title>Whole-genome sequence and methylome profiling of the almond [Prunus dulcis (Mill.) D.A. Webb] cultivar 'Nonpareil'.</title>
        <authorList>
            <person name="D'Amico-Willman K.M."/>
            <person name="Ouma W.Z."/>
            <person name="Meulia T."/>
            <person name="Sideli G.M."/>
            <person name="Gradziel T.M."/>
            <person name="Fresnedo-Ramirez J."/>
        </authorList>
    </citation>
    <scope>NUCLEOTIDE SEQUENCE [LARGE SCALE GENOMIC DNA]</scope>
    <source>
        <strain evidence="2">Clone GOH B32 T37-40</strain>
    </source>
</reference>
<evidence type="ECO:0000259" key="1">
    <source>
        <dbReference type="Pfam" id="PF00078"/>
    </source>
</evidence>
<comment type="caution">
    <text evidence="2">The sequence shown here is derived from an EMBL/GenBank/DDBJ whole genome shotgun (WGS) entry which is preliminary data.</text>
</comment>
<evidence type="ECO:0000313" key="2">
    <source>
        <dbReference type="EMBL" id="KAI5349969.1"/>
    </source>
</evidence>
<dbReference type="Gene3D" id="3.30.70.270">
    <property type="match status" value="1"/>
</dbReference>
<dbReference type="SUPFAM" id="SSF56672">
    <property type="entry name" value="DNA/RNA polymerases"/>
    <property type="match status" value="1"/>
</dbReference>
<organism evidence="2 3">
    <name type="scientific">Prunus dulcis</name>
    <name type="common">Almond</name>
    <name type="synonym">Amygdalus dulcis</name>
    <dbReference type="NCBI Taxonomy" id="3755"/>
    <lineage>
        <taxon>Eukaryota</taxon>
        <taxon>Viridiplantae</taxon>
        <taxon>Streptophyta</taxon>
        <taxon>Embryophyta</taxon>
        <taxon>Tracheophyta</taxon>
        <taxon>Spermatophyta</taxon>
        <taxon>Magnoliopsida</taxon>
        <taxon>eudicotyledons</taxon>
        <taxon>Gunneridae</taxon>
        <taxon>Pentapetalae</taxon>
        <taxon>rosids</taxon>
        <taxon>fabids</taxon>
        <taxon>Rosales</taxon>
        <taxon>Rosaceae</taxon>
        <taxon>Amygdaloideae</taxon>
        <taxon>Amygdaleae</taxon>
        <taxon>Prunus</taxon>
    </lineage>
</organism>
<name>A0AAD4WXE6_PRUDU</name>
<protein>
    <recommendedName>
        <fullName evidence="1">Reverse transcriptase domain-containing protein</fullName>
    </recommendedName>
</protein>
<feature type="domain" description="Reverse transcriptase" evidence="1">
    <location>
        <begin position="41"/>
        <end position="110"/>
    </location>
</feature>